<dbReference type="Proteomes" id="UP000676565">
    <property type="component" value="Unassembled WGS sequence"/>
</dbReference>
<name>A0ABS5BYX7_9BACT</name>
<keyword evidence="2" id="KW-1185">Reference proteome</keyword>
<evidence type="ECO:0000313" key="2">
    <source>
        <dbReference type="Proteomes" id="UP000676565"/>
    </source>
</evidence>
<reference evidence="1 2" key="1">
    <citation type="submission" date="2021-04" db="EMBL/GenBank/DDBJ databases">
        <authorList>
            <person name="Ivanova A."/>
        </authorList>
    </citation>
    <scope>NUCLEOTIDE SEQUENCE [LARGE SCALE GENOMIC DNA]</scope>
    <source>
        <strain evidence="1 2">G18</strain>
    </source>
</reference>
<sequence>MVPFFPKTAEIPFDEKWPFVGTKQKNCDPELLEVLGDLPIGIGSRSEIVHLPDGLLLIVSNLVGASKRVKTPDILEVLHFQPTPVAPHHLRARVSTGVSPKVLMLFSTVLVLVCTVRFAKGAAEHREPLVKLLLI</sequence>
<evidence type="ECO:0000313" key="1">
    <source>
        <dbReference type="EMBL" id="MBP3958460.1"/>
    </source>
</evidence>
<dbReference type="RefSeq" id="WP_210658470.1">
    <property type="nucleotide sequence ID" value="NZ_JAGKQQ010000001.1"/>
</dbReference>
<organism evidence="1 2">
    <name type="scientific">Gemmata palustris</name>
    <dbReference type="NCBI Taxonomy" id="2822762"/>
    <lineage>
        <taxon>Bacteria</taxon>
        <taxon>Pseudomonadati</taxon>
        <taxon>Planctomycetota</taxon>
        <taxon>Planctomycetia</taxon>
        <taxon>Gemmatales</taxon>
        <taxon>Gemmataceae</taxon>
        <taxon>Gemmata</taxon>
    </lineage>
</organism>
<comment type="caution">
    <text evidence="1">The sequence shown here is derived from an EMBL/GenBank/DDBJ whole genome shotgun (WGS) entry which is preliminary data.</text>
</comment>
<gene>
    <name evidence="1" type="ORF">J8F10_24700</name>
</gene>
<dbReference type="EMBL" id="JAGKQQ010000001">
    <property type="protein sequence ID" value="MBP3958460.1"/>
    <property type="molecule type" value="Genomic_DNA"/>
</dbReference>
<accession>A0ABS5BYX7</accession>
<protein>
    <submittedName>
        <fullName evidence="1">Uncharacterized protein</fullName>
    </submittedName>
</protein>
<proteinExistence type="predicted"/>